<sequence length="270" mass="30613">MSNTKIYEVVRYTGSRGCSLNFEVKLKVEGDTGQSYTCKRIFFHSVKDIGSAIREFKVFRRLLAANIQCPLIATLYHRFLIHDTPVLVMRMMSDKRLSSFCHSLSEGAARFYIAEIMCALEELHQLQIVHLDSKPANVCLQNSGHILLADFYRSTDLTAEGHLTYIGDISFVAPEFMNRVQVSIKADVFSLGMLMCDLVSNFPREVVGIQKTIEQARSGMFRISNFSILSAALQQFFLECCHINPNRRLTIGELKMNHFFEGLNGADDGY</sequence>
<dbReference type="AlphaFoldDB" id="A0A564Z6A0"/>
<dbReference type="PANTHER" id="PTHR24351">
    <property type="entry name" value="RIBOSOMAL PROTEIN S6 KINASE"/>
    <property type="match status" value="1"/>
</dbReference>
<dbReference type="SMART" id="SM00220">
    <property type="entry name" value="S_TKc"/>
    <property type="match status" value="1"/>
</dbReference>
<reference evidence="7 8" key="1">
    <citation type="submission" date="2019-07" db="EMBL/GenBank/DDBJ databases">
        <authorList>
            <person name="Jastrzebski P J."/>
            <person name="Paukszto L."/>
            <person name="Jastrzebski P J."/>
        </authorList>
    </citation>
    <scope>NUCLEOTIDE SEQUENCE [LARGE SCALE GENOMIC DNA]</scope>
    <source>
        <strain evidence="7 8">WMS-il1</strain>
    </source>
</reference>
<proteinExistence type="predicted"/>
<evidence type="ECO:0000256" key="2">
    <source>
        <dbReference type="ARBA" id="ARBA00022679"/>
    </source>
</evidence>
<accession>A0A564Z6A0</accession>
<dbReference type="PROSITE" id="PS50011">
    <property type="entry name" value="PROTEIN_KINASE_DOM"/>
    <property type="match status" value="1"/>
</dbReference>
<dbReference type="Gene3D" id="1.10.510.10">
    <property type="entry name" value="Transferase(Phosphotransferase) domain 1"/>
    <property type="match status" value="1"/>
</dbReference>
<evidence type="ECO:0000256" key="1">
    <source>
        <dbReference type="ARBA" id="ARBA00022527"/>
    </source>
</evidence>
<gene>
    <name evidence="7" type="ORF">WMSIL1_LOCUS12881</name>
</gene>
<feature type="domain" description="Protein kinase" evidence="6">
    <location>
        <begin position="7"/>
        <end position="260"/>
    </location>
</feature>
<dbReference type="EMBL" id="CABIJS010000666">
    <property type="protein sequence ID" value="VUZ54970.1"/>
    <property type="molecule type" value="Genomic_DNA"/>
</dbReference>
<evidence type="ECO:0000313" key="7">
    <source>
        <dbReference type="EMBL" id="VUZ54970.1"/>
    </source>
</evidence>
<name>A0A564Z6A0_HYMDI</name>
<evidence type="ECO:0000259" key="6">
    <source>
        <dbReference type="PROSITE" id="PS50011"/>
    </source>
</evidence>
<keyword evidence="8" id="KW-1185">Reference proteome</keyword>
<dbReference type="GO" id="GO:0005524">
    <property type="term" value="F:ATP binding"/>
    <property type="evidence" value="ECO:0007669"/>
    <property type="project" value="UniProtKB-KW"/>
</dbReference>
<evidence type="ECO:0000256" key="4">
    <source>
        <dbReference type="ARBA" id="ARBA00022777"/>
    </source>
</evidence>
<keyword evidence="2" id="KW-0808">Transferase</keyword>
<evidence type="ECO:0000313" key="8">
    <source>
        <dbReference type="Proteomes" id="UP000321570"/>
    </source>
</evidence>
<evidence type="ECO:0000256" key="3">
    <source>
        <dbReference type="ARBA" id="ARBA00022741"/>
    </source>
</evidence>
<evidence type="ECO:0000256" key="5">
    <source>
        <dbReference type="ARBA" id="ARBA00022840"/>
    </source>
</evidence>
<dbReference type="InterPro" id="IPR000719">
    <property type="entry name" value="Prot_kinase_dom"/>
</dbReference>
<dbReference type="Proteomes" id="UP000321570">
    <property type="component" value="Unassembled WGS sequence"/>
</dbReference>
<dbReference type="Pfam" id="PF00069">
    <property type="entry name" value="Pkinase"/>
    <property type="match status" value="1"/>
</dbReference>
<keyword evidence="4" id="KW-0418">Kinase</keyword>
<organism evidence="7 8">
    <name type="scientific">Hymenolepis diminuta</name>
    <name type="common">Rat tapeworm</name>
    <dbReference type="NCBI Taxonomy" id="6216"/>
    <lineage>
        <taxon>Eukaryota</taxon>
        <taxon>Metazoa</taxon>
        <taxon>Spiralia</taxon>
        <taxon>Lophotrochozoa</taxon>
        <taxon>Platyhelminthes</taxon>
        <taxon>Cestoda</taxon>
        <taxon>Eucestoda</taxon>
        <taxon>Cyclophyllidea</taxon>
        <taxon>Hymenolepididae</taxon>
        <taxon>Hymenolepis</taxon>
    </lineage>
</organism>
<dbReference type="SUPFAM" id="SSF56112">
    <property type="entry name" value="Protein kinase-like (PK-like)"/>
    <property type="match status" value="1"/>
</dbReference>
<dbReference type="InterPro" id="IPR011009">
    <property type="entry name" value="Kinase-like_dom_sf"/>
</dbReference>
<keyword evidence="5" id="KW-0067">ATP-binding</keyword>
<keyword evidence="3" id="KW-0547">Nucleotide-binding</keyword>
<protein>
    <recommendedName>
        <fullName evidence="6">Protein kinase domain-containing protein</fullName>
    </recommendedName>
</protein>
<keyword evidence="1" id="KW-0723">Serine/threonine-protein kinase</keyword>
<dbReference type="GO" id="GO:0004674">
    <property type="term" value="F:protein serine/threonine kinase activity"/>
    <property type="evidence" value="ECO:0007669"/>
    <property type="project" value="UniProtKB-KW"/>
</dbReference>